<name>A0A1G7LQ48_9GAMM</name>
<evidence type="ECO:0000313" key="4">
    <source>
        <dbReference type="Proteomes" id="UP000887421"/>
    </source>
</evidence>
<evidence type="ECO:0000313" key="2">
    <source>
        <dbReference type="EMBL" id="UUD62754.1"/>
    </source>
</evidence>
<sequence>MRRKPDLLWVLVVVFSLGMVTTGYTQSQWQSGSATSAVAETDISAR</sequence>
<evidence type="ECO:0000313" key="1">
    <source>
        <dbReference type="EMBL" id="SDF51079.1"/>
    </source>
</evidence>
<dbReference type="AlphaFoldDB" id="A0A1G7LQ48"/>
<dbReference type="Proteomes" id="UP000243378">
    <property type="component" value="Unassembled WGS sequence"/>
</dbReference>
<gene>
    <name evidence="2" type="ORF">D16iCDA_13710</name>
    <name evidence="1" type="ORF">SAMN05216381_1756</name>
</gene>
<dbReference type="EMBL" id="CP076114">
    <property type="protein sequence ID" value="UUD62754.1"/>
    <property type="molecule type" value="Genomic_DNA"/>
</dbReference>
<accession>A0A1G7LQ48</accession>
<reference evidence="2" key="2">
    <citation type="submission" date="2021-05" db="EMBL/GenBank/DDBJ databases">
        <title>Complete genome sequence of Pseudomonas seleniipraecipitans strain D1-6.</title>
        <authorList>
            <person name="Lafi F."/>
            <person name="Eida A."/>
            <person name="Alam I."/>
            <person name="Hert H."/>
            <person name="Saad M."/>
        </authorList>
    </citation>
    <scope>NUCLEOTIDE SEQUENCE</scope>
    <source>
        <strain evidence="2">D1-6</strain>
    </source>
</reference>
<protein>
    <submittedName>
        <fullName evidence="1">Uncharacterized protein</fullName>
    </submittedName>
</protein>
<organism evidence="1 3">
    <name type="scientific">Phytopseudomonas seleniipraecipitans</name>
    <dbReference type="NCBI Taxonomy" id="640205"/>
    <lineage>
        <taxon>Bacteria</taxon>
        <taxon>Pseudomonadati</taxon>
        <taxon>Pseudomonadota</taxon>
        <taxon>Gammaproteobacteria</taxon>
        <taxon>Pseudomonadales</taxon>
        <taxon>Pseudomonadaceae</taxon>
        <taxon>Phytopseudomonas</taxon>
    </lineage>
</organism>
<proteinExistence type="predicted"/>
<dbReference type="Proteomes" id="UP000887421">
    <property type="component" value="Chromosome"/>
</dbReference>
<dbReference type="EMBL" id="FNBM01000003">
    <property type="protein sequence ID" value="SDF51079.1"/>
    <property type="molecule type" value="Genomic_DNA"/>
</dbReference>
<dbReference type="RefSeq" id="WP_164090891.1">
    <property type="nucleotide sequence ID" value="NZ_CP076114.1"/>
</dbReference>
<reference evidence="1 3" key="1">
    <citation type="submission" date="2016-10" db="EMBL/GenBank/DDBJ databases">
        <authorList>
            <person name="de Groot N.N."/>
        </authorList>
    </citation>
    <scope>NUCLEOTIDE SEQUENCE [LARGE SCALE GENOMIC DNA]</scope>
    <source>
        <strain evidence="1 3">LMG 25475</strain>
    </source>
</reference>
<keyword evidence="4" id="KW-1185">Reference proteome</keyword>
<evidence type="ECO:0000313" key="3">
    <source>
        <dbReference type="Proteomes" id="UP000243378"/>
    </source>
</evidence>